<dbReference type="EMBL" id="CP003700">
    <property type="protein sequence ID" value="EEU32873.1"/>
    <property type="molecule type" value="Genomic_DNA"/>
</dbReference>
<name>C7XPY0_FUSVC</name>
<evidence type="ECO:0000256" key="1">
    <source>
        <dbReference type="SAM" id="Coils"/>
    </source>
</evidence>
<reference evidence="2 3" key="1">
    <citation type="submission" date="2013-08" db="EMBL/GenBank/DDBJ databases">
        <title>The Genome Sequence of Fusobacterium sp. 3_1_36A2.</title>
        <authorList>
            <consortium name="The Broad Institute Genome Sequencing Platform"/>
            <person name="Earl A."/>
            <person name="Ward D."/>
            <person name="Feldgarden M."/>
            <person name="Gevers D."/>
            <person name="Strauss J."/>
            <person name="White A."/>
            <person name="Allen-Vercoe E."/>
            <person name="Walker B."/>
            <person name="Young S.K."/>
            <person name="Zeng Q."/>
            <person name="Gargeya S."/>
            <person name="Fitzgerald M."/>
            <person name="Haas B."/>
            <person name="Abouelleil A."/>
            <person name="Alvarado L."/>
            <person name="Arachchi H.M."/>
            <person name="Berlin A.M."/>
            <person name="Chapman S.B."/>
            <person name="Goldberg J."/>
            <person name="Griggs A."/>
            <person name="Gujja S."/>
            <person name="Hansen M."/>
            <person name="Howarth C."/>
            <person name="Imamovic A."/>
            <person name="Larimer J."/>
            <person name="McCowen C."/>
            <person name="Montmayeur A."/>
            <person name="Murphy C."/>
            <person name="Neiman D."/>
            <person name="Pearson M."/>
            <person name="Priest M."/>
            <person name="Roberts A."/>
            <person name="Saif S."/>
            <person name="Shea T."/>
            <person name="Sisk P."/>
            <person name="Sykes S."/>
            <person name="Wortman J."/>
            <person name="Nusbaum C."/>
            <person name="Birren B."/>
        </authorList>
    </citation>
    <scope>NUCLEOTIDE SEQUENCE [LARGE SCALE GENOMIC DNA]</scope>
    <source>
        <strain evidence="2 3">3_1_36A2</strain>
    </source>
</reference>
<protein>
    <submittedName>
        <fullName evidence="2">Uncharacterized protein</fullName>
    </submittedName>
</protein>
<sequence length="133" mass="15600">MTIGAVDKKNEIAEYRGFKISTYFSTYDNKYKLCLKGNAEYFGEFGADPGGNILRLDNLIEKIPEIKKDFEKKLLTYQEELNNAKEEVIKPFQQEEILKIKKERLRELNRLLDMANDNTKENSWNKEKDGIAR</sequence>
<dbReference type="HOGENOM" id="CLU_1903658_0_0_0"/>
<dbReference type="eggNOG" id="COG0553">
    <property type="taxonomic scope" value="Bacteria"/>
</dbReference>
<evidence type="ECO:0000313" key="3">
    <source>
        <dbReference type="Proteomes" id="UP000016231"/>
    </source>
</evidence>
<feature type="coiled-coil region" evidence="1">
    <location>
        <begin position="67"/>
        <end position="118"/>
    </location>
</feature>
<evidence type="ECO:0000313" key="2">
    <source>
        <dbReference type="EMBL" id="EEU32873.1"/>
    </source>
</evidence>
<dbReference type="Proteomes" id="UP000016231">
    <property type="component" value="Chromosome"/>
</dbReference>
<dbReference type="RefSeq" id="WP_008799763.1">
    <property type="nucleotide sequence ID" value="NC_022196.1"/>
</dbReference>
<dbReference type="KEGG" id="fnc:HMPREF0946_00946"/>
<gene>
    <name evidence="2" type="ORF">HMPREF0946_00946</name>
</gene>
<proteinExistence type="predicted"/>
<dbReference type="AlphaFoldDB" id="C7XPY0"/>
<accession>C7XPY0</accession>
<dbReference type="STRING" id="469604.HMPREF0946_00946"/>
<keyword evidence="1" id="KW-0175">Coiled coil</keyword>
<organism evidence="2 3">
    <name type="scientific">Fusobacterium vincentii 3_1_36A2</name>
    <dbReference type="NCBI Taxonomy" id="469604"/>
    <lineage>
        <taxon>Bacteria</taxon>
        <taxon>Fusobacteriati</taxon>
        <taxon>Fusobacteriota</taxon>
        <taxon>Fusobacteriia</taxon>
        <taxon>Fusobacteriales</taxon>
        <taxon>Fusobacteriaceae</taxon>
        <taxon>Fusobacterium</taxon>
    </lineage>
</organism>